<proteinExistence type="predicted"/>
<evidence type="ECO:0000259" key="1">
    <source>
        <dbReference type="Pfam" id="PF13649"/>
    </source>
</evidence>
<gene>
    <name evidence="2" type="ORF">CJ301_09575</name>
</gene>
<reference evidence="2 3" key="1">
    <citation type="submission" date="2017-08" db="EMBL/GenBank/DDBJ databases">
        <title>Draft Genome Sequence of Loktanella cinnabarina Strain XM1, Isolated from Coastal Surface Water.</title>
        <authorList>
            <person name="Ma R."/>
            <person name="Wang J."/>
            <person name="Wang Q."/>
            <person name="Ma Z."/>
            <person name="Li J."/>
            <person name="Chen L."/>
        </authorList>
    </citation>
    <scope>NUCLEOTIDE SEQUENCE [LARGE SCALE GENOMIC DNA]</scope>
    <source>
        <strain evidence="2 3">XM1</strain>
    </source>
</reference>
<dbReference type="InterPro" id="IPR041698">
    <property type="entry name" value="Methyltransf_25"/>
</dbReference>
<evidence type="ECO:0000313" key="2">
    <source>
        <dbReference type="EMBL" id="PHP27640.1"/>
    </source>
</evidence>
<accession>A0A2G1MG55</accession>
<dbReference type="InterPro" id="IPR029063">
    <property type="entry name" value="SAM-dependent_MTases_sf"/>
</dbReference>
<dbReference type="OrthoDB" id="9800454at2"/>
<dbReference type="CDD" id="cd02440">
    <property type="entry name" value="AdoMet_MTases"/>
    <property type="match status" value="1"/>
</dbReference>
<protein>
    <recommendedName>
        <fullName evidence="1">Methyltransferase domain-containing protein</fullName>
    </recommendedName>
</protein>
<dbReference type="AlphaFoldDB" id="A0A2G1MG55"/>
<dbReference type="Pfam" id="PF13649">
    <property type="entry name" value="Methyltransf_25"/>
    <property type="match status" value="1"/>
</dbReference>
<dbReference type="SUPFAM" id="SSF53335">
    <property type="entry name" value="S-adenosyl-L-methionine-dependent methyltransferases"/>
    <property type="match status" value="1"/>
</dbReference>
<keyword evidence="3" id="KW-1185">Reference proteome</keyword>
<dbReference type="Gene3D" id="3.40.50.150">
    <property type="entry name" value="Vaccinia Virus protein VP39"/>
    <property type="match status" value="1"/>
</dbReference>
<dbReference type="Proteomes" id="UP000221860">
    <property type="component" value="Unassembled WGS sequence"/>
</dbReference>
<evidence type="ECO:0000313" key="3">
    <source>
        <dbReference type="Proteomes" id="UP000221860"/>
    </source>
</evidence>
<name>A0A2G1MG55_9RHOB</name>
<feature type="domain" description="Methyltransferase" evidence="1">
    <location>
        <begin position="58"/>
        <end position="151"/>
    </location>
</feature>
<dbReference type="EMBL" id="NQWH01000012">
    <property type="protein sequence ID" value="PHP27640.1"/>
    <property type="molecule type" value="Genomic_DNA"/>
</dbReference>
<organism evidence="2 3">
    <name type="scientific">Limimaricola cinnabarinus</name>
    <dbReference type="NCBI Taxonomy" id="1125964"/>
    <lineage>
        <taxon>Bacteria</taxon>
        <taxon>Pseudomonadati</taxon>
        <taxon>Pseudomonadota</taxon>
        <taxon>Alphaproteobacteria</taxon>
        <taxon>Rhodobacterales</taxon>
        <taxon>Paracoccaceae</taxon>
        <taxon>Limimaricola</taxon>
    </lineage>
</organism>
<comment type="caution">
    <text evidence="2">The sequence shown here is derived from an EMBL/GenBank/DDBJ whole genome shotgun (WGS) entry which is preliminary data.</text>
</comment>
<sequence>MAMRRQLVPEMLDVLPPGDPRARASRADLRRINALMFNARIAASLIRAHATWPPRHLVDLGCGDGIGALRLARALGPVEGAPRLVLLDMQPVVTETTRQALGGLGWRVEVAASDAGRWLAAQPGRVDLIVANLFLHHFEGAELRGLLCALAHRARHVVATEPLRTPLSYLAARAVGAIGANAVTRHDAPASVRAGFHGAELTRLWPGEVGFEGRRGPFTHGFAAQGLRHDP</sequence>